<dbReference type="EMBL" id="BGZK01000628">
    <property type="protein sequence ID" value="GBP53551.1"/>
    <property type="molecule type" value="Genomic_DNA"/>
</dbReference>
<organism evidence="2 3">
    <name type="scientific">Eumeta variegata</name>
    <name type="common">Bagworm moth</name>
    <name type="synonym">Eumeta japonica</name>
    <dbReference type="NCBI Taxonomy" id="151549"/>
    <lineage>
        <taxon>Eukaryota</taxon>
        <taxon>Metazoa</taxon>
        <taxon>Ecdysozoa</taxon>
        <taxon>Arthropoda</taxon>
        <taxon>Hexapoda</taxon>
        <taxon>Insecta</taxon>
        <taxon>Pterygota</taxon>
        <taxon>Neoptera</taxon>
        <taxon>Endopterygota</taxon>
        <taxon>Lepidoptera</taxon>
        <taxon>Glossata</taxon>
        <taxon>Ditrysia</taxon>
        <taxon>Tineoidea</taxon>
        <taxon>Psychidae</taxon>
        <taxon>Oiketicinae</taxon>
        <taxon>Eumeta</taxon>
    </lineage>
</organism>
<dbReference type="Proteomes" id="UP000299102">
    <property type="component" value="Unassembled WGS sequence"/>
</dbReference>
<sequence length="241" mass="27300">MIGGSPQMPRQIRDQLDANGCGPTSAPQQHHNARRTHMLTSRTDPLPKRTTIIARLAAVDLPNCSLITAENIPFSDFKKHVITTGTYNRVRYPGLFEAMNQNNDKTEWRLFIDSSKYSLKAVLLHNGNKKPSIPIGHAVNCKESYETMRTLINLIKYKEHKWKVCGDLKVIELRGTYISVRISPGEYQTSLTRKAYEKKRSTELAYTGENETVEAVTSRLYSVCVTYQLAHFRALAKLTTA</sequence>
<comment type="caution">
    <text evidence="2">The sequence shown here is derived from an EMBL/GenBank/DDBJ whole genome shotgun (WGS) entry which is preliminary data.</text>
</comment>
<evidence type="ECO:0000313" key="2">
    <source>
        <dbReference type="EMBL" id="GBP53551.1"/>
    </source>
</evidence>
<gene>
    <name evidence="2" type="ORF">EVAR_41959_1</name>
</gene>
<evidence type="ECO:0000313" key="3">
    <source>
        <dbReference type="Proteomes" id="UP000299102"/>
    </source>
</evidence>
<name>A0A4C1WQJ0_EUMVA</name>
<evidence type="ECO:0000256" key="1">
    <source>
        <dbReference type="SAM" id="MobiDB-lite"/>
    </source>
</evidence>
<accession>A0A4C1WQJ0</accession>
<dbReference type="AlphaFoldDB" id="A0A4C1WQJ0"/>
<proteinExistence type="predicted"/>
<dbReference type="OrthoDB" id="8063408at2759"/>
<feature type="region of interest" description="Disordered" evidence="1">
    <location>
        <begin position="1"/>
        <end position="35"/>
    </location>
</feature>
<protein>
    <submittedName>
        <fullName evidence="2">Uncharacterized protein</fullName>
    </submittedName>
</protein>
<keyword evidence="3" id="KW-1185">Reference proteome</keyword>
<reference evidence="2 3" key="1">
    <citation type="journal article" date="2019" name="Commun. Biol.">
        <title>The bagworm genome reveals a unique fibroin gene that provides high tensile strength.</title>
        <authorList>
            <person name="Kono N."/>
            <person name="Nakamura H."/>
            <person name="Ohtoshi R."/>
            <person name="Tomita M."/>
            <person name="Numata K."/>
            <person name="Arakawa K."/>
        </authorList>
    </citation>
    <scope>NUCLEOTIDE SEQUENCE [LARGE SCALE GENOMIC DNA]</scope>
</reference>
<dbReference type="PANTHER" id="PTHR46114">
    <property type="entry name" value="APPLE DOMAIN-CONTAINING PROTEIN"/>
    <property type="match status" value="1"/>
</dbReference>
<dbReference type="PANTHER" id="PTHR46114:SF1">
    <property type="entry name" value="ZAD DOMAIN-CONTAINING PROTEIN"/>
    <property type="match status" value="1"/>
</dbReference>